<accession>A0A0M2PX10</accession>
<dbReference type="EMBL" id="AJTX02000002">
    <property type="protein sequence ID" value="KKJ00966.1"/>
    <property type="molecule type" value="Genomic_DNA"/>
</dbReference>
<sequence length="99" mass="10934">MQKRWGGSDVAAMAGRWGMAPGHPMVEQWSAFKPYYTLALGTHLSGSYGFQNIGRWAIAQAKTLPQPPVYVLTAPSLKTNRYNVSHDQQATDIDRQAGK</sequence>
<reference evidence="1" key="1">
    <citation type="submission" date="2012-04" db="EMBL/GenBank/DDBJ databases">
        <authorList>
            <person name="Borisov I.G."/>
            <person name="Ivanikova N.V."/>
            <person name="Pinevich A.V."/>
        </authorList>
    </citation>
    <scope>NUCLEOTIDE SEQUENCE</scope>
    <source>
        <strain evidence="1">CALU 1027</strain>
    </source>
</reference>
<gene>
    <name evidence="1" type="ORF">PROH_00545</name>
</gene>
<evidence type="ECO:0000313" key="2">
    <source>
        <dbReference type="Proteomes" id="UP000034681"/>
    </source>
</evidence>
<proteinExistence type="predicted"/>
<protein>
    <submittedName>
        <fullName evidence="1">Uncharacterized protein</fullName>
    </submittedName>
</protein>
<dbReference type="AlphaFoldDB" id="A0A0M2PX10"/>
<comment type="caution">
    <text evidence="1">The sequence shown here is derived from an EMBL/GenBank/DDBJ whole genome shotgun (WGS) entry which is preliminary data.</text>
</comment>
<dbReference type="Proteomes" id="UP000034681">
    <property type="component" value="Unassembled WGS sequence"/>
</dbReference>
<keyword evidence="2" id="KW-1185">Reference proteome</keyword>
<organism evidence="1 2">
    <name type="scientific">Prochlorothrix hollandica PCC 9006 = CALU 1027</name>
    <dbReference type="NCBI Taxonomy" id="317619"/>
    <lineage>
        <taxon>Bacteria</taxon>
        <taxon>Bacillati</taxon>
        <taxon>Cyanobacteriota</taxon>
        <taxon>Cyanophyceae</taxon>
        <taxon>Prochlorotrichales</taxon>
        <taxon>Prochlorotrichaceae</taxon>
        <taxon>Prochlorothrix</taxon>
    </lineage>
</organism>
<evidence type="ECO:0000313" key="1">
    <source>
        <dbReference type="EMBL" id="KKJ00966.1"/>
    </source>
</evidence>
<name>A0A0M2PX10_PROHO</name>